<proteinExistence type="predicted"/>
<accession>A0A9X5E970</accession>
<sequence length="59" mass="7005">MRHSRYYRRSRSNVELVVDRKVGLNVKKYKLAIDTLSRARSSDRHITKPLAWFGQNSKD</sequence>
<organism evidence="1 2">
    <name type="scientific">Scytonema millei VB511283</name>
    <dbReference type="NCBI Taxonomy" id="1245923"/>
    <lineage>
        <taxon>Bacteria</taxon>
        <taxon>Bacillati</taxon>
        <taxon>Cyanobacteriota</taxon>
        <taxon>Cyanophyceae</taxon>
        <taxon>Nostocales</taxon>
        <taxon>Scytonemataceae</taxon>
        <taxon>Scytonema</taxon>
    </lineage>
</organism>
<comment type="caution">
    <text evidence="1">The sequence shown here is derived from an EMBL/GenBank/DDBJ whole genome shotgun (WGS) entry which is preliminary data.</text>
</comment>
<reference evidence="1 2" key="1">
    <citation type="journal article" date="2015" name="Genome Announc.">
        <title>Draft Genome Sequence of the Terrestrial Cyanobacterium Scytonema millei VB511283, Isolated from Eastern India.</title>
        <authorList>
            <person name="Sen D."/>
            <person name="Chandrababunaidu M.M."/>
            <person name="Singh D."/>
            <person name="Sanghi N."/>
            <person name="Ghorai A."/>
            <person name="Mishra G.P."/>
            <person name="Madduluri M."/>
            <person name="Adhikary S.P."/>
            <person name="Tripathy S."/>
        </authorList>
    </citation>
    <scope>NUCLEOTIDE SEQUENCE [LARGE SCALE GENOMIC DNA]</scope>
    <source>
        <strain evidence="1 2">VB511283</strain>
    </source>
</reference>
<name>A0A9X5E970_9CYAN</name>
<protein>
    <submittedName>
        <fullName evidence="1">Uncharacterized protein</fullName>
    </submittedName>
</protein>
<dbReference type="EMBL" id="JTJC03000006">
    <property type="protein sequence ID" value="NHC37098.1"/>
    <property type="molecule type" value="Genomic_DNA"/>
</dbReference>
<dbReference type="Proteomes" id="UP000031532">
    <property type="component" value="Unassembled WGS sequence"/>
</dbReference>
<gene>
    <name evidence="1" type="ORF">QH73_0021085</name>
</gene>
<evidence type="ECO:0000313" key="1">
    <source>
        <dbReference type="EMBL" id="NHC37098.1"/>
    </source>
</evidence>
<evidence type="ECO:0000313" key="2">
    <source>
        <dbReference type="Proteomes" id="UP000031532"/>
    </source>
</evidence>
<dbReference type="RefSeq" id="WP_132867438.1">
    <property type="nucleotide sequence ID" value="NZ_JTJC03000006.1"/>
</dbReference>
<dbReference type="AlphaFoldDB" id="A0A9X5E970"/>
<keyword evidence="2" id="KW-1185">Reference proteome</keyword>